<protein>
    <recommendedName>
        <fullName evidence="6">Metallo-beta-lactamase domain-containing protein</fullName>
    </recommendedName>
</protein>
<organism evidence="7 8">
    <name type="scientific">Didymella heteroderae</name>
    <dbReference type="NCBI Taxonomy" id="1769908"/>
    <lineage>
        <taxon>Eukaryota</taxon>
        <taxon>Fungi</taxon>
        <taxon>Dikarya</taxon>
        <taxon>Ascomycota</taxon>
        <taxon>Pezizomycotina</taxon>
        <taxon>Dothideomycetes</taxon>
        <taxon>Pleosporomycetidae</taxon>
        <taxon>Pleosporales</taxon>
        <taxon>Pleosporineae</taxon>
        <taxon>Didymellaceae</taxon>
        <taxon>Didymella</taxon>
    </lineage>
</organism>
<evidence type="ECO:0000313" key="7">
    <source>
        <dbReference type="EMBL" id="KAF3032920.1"/>
    </source>
</evidence>
<evidence type="ECO:0000256" key="1">
    <source>
        <dbReference type="ARBA" id="ARBA00001947"/>
    </source>
</evidence>
<comment type="similarity">
    <text evidence="2">Belongs to the metallo-beta-lactamase superfamily.</text>
</comment>
<dbReference type="GO" id="GO:0046872">
    <property type="term" value="F:metal ion binding"/>
    <property type="evidence" value="ECO:0007669"/>
    <property type="project" value="UniProtKB-KW"/>
</dbReference>
<dbReference type="InterPro" id="IPR051013">
    <property type="entry name" value="MBL_superfamily_lactonases"/>
</dbReference>
<dbReference type="Proteomes" id="UP000758155">
    <property type="component" value="Unassembled WGS sequence"/>
</dbReference>
<keyword evidence="8" id="KW-1185">Reference proteome</keyword>
<dbReference type="InterPro" id="IPR001279">
    <property type="entry name" value="Metallo-B-lactamas"/>
</dbReference>
<dbReference type="Gene3D" id="3.60.15.10">
    <property type="entry name" value="Ribonuclease Z/Hydroxyacylglutathione hydrolase-like"/>
    <property type="match status" value="1"/>
</dbReference>
<gene>
    <name evidence="7" type="ORF">E8E12_003794</name>
</gene>
<sequence>MAQDLGQSSVATVSVHALSCGHFTLPEHQFVKPSNLEARKTVPSLAFLIQHKNHTGRVTRILFDLGLRRDLKRYPPPIQKHTENRRPIETDPDVIHNLARGGLKPDDIDYIIYSHVHWDHVGEPRDFPISTFVVGYGSLELLTSTSARYRGGHSFFEPDLLPAGRIVELSDPLGDQRCMRDHKSAPRRSDFSAPWRLYLPFALPFALPRTLDIFGDGSAFIVDAPGHLPGHINLLARISEQHFVYLGGDACHDRRLLTGEKQIGEWTDAEGHVCCIHVDREAAEETICRIRQLEEKGVEVVFAHDVEWENDPENKGRFFGAG</sequence>
<keyword evidence="3" id="KW-0479">Metal-binding</keyword>
<dbReference type="SUPFAM" id="SSF56281">
    <property type="entry name" value="Metallo-hydrolase/oxidoreductase"/>
    <property type="match status" value="1"/>
</dbReference>
<reference evidence="7" key="1">
    <citation type="submission" date="2019-04" db="EMBL/GenBank/DDBJ databases">
        <title>Sequencing of skin fungus with MAO and IRED activity.</title>
        <authorList>
            <person name="Marsaioli A.J."/>
            <person name="Bonatto J.M.C."/>
            <person name="Reis Junior O."/>
        </authorList>
    </citation>
    <scope>NUCLEOTIDE SEQUENCE</scope>
    <source>
        <strain evidence="7">28M1</strain>
    </source>
</reference>
<keyword evidence="5" id="KW-0862">Zinc</keyword>
<proteinExistence type="inferred from homology"/>
<evidence type="ECO:0000313" key="8">
    <source>
        <dbReference type="Proteomes" id="UP000758155"/>
    </source>
</evidence>
<keyword evidence="4" id="KW-0378">Hydrolase</keyword>
<dbReference type="OrthoDB" id="10250730at2759"/>
<dbReference type="Pfam" id="PF00753">
    <property type="entry name" value="Lactamase_B"/>
    <property type="match status" value="1"/>
</dbReference>
<dbReference type="AlphaFoldDB" id="A0A9P4WI73"/>
<dbReference type="InterPro" id="IPR036866">
    <property type="entry name" value="RibonucZ/Hydroxyglut_hydro"/>
</dbReference>
<evidence type="ECO:0000256" key="4">
    <source>
        <dbReference type="ARBA" id="ARBA00022801"/>
    </source>
</evidence>
<dbReference type="CDD" id="cd07730">
    <property type="entry name" value="metallo-hydrolase-like_MBL-fold"/>
    <property type="match status" value="1"/>
</dbReference>
<evidence type="ECO:0000256" key="5">
    <source>
        <dbReference type="ARBA" id="ARBA00022833"/>
    </source>
</evidence>
<dbReference type="PANTHER" id="PTHR42978:SF2">
    <property type="entry name" value="102 KBASES UNSTABLE REGION: FROM 1 TO 119443"/>
    <property type="match status" value="1"/>
</dbReference>
<comment type="cofactor">
    <cofactor evidence="1">
        <name>Zn(2+)</name>
        <dbReference type="ChEBI" id="CHEBI:29105"/>
    </cofactor>
</comment>
<dbReference type="PANTHER" id="PTHR42978">
    <property type="entry name" value="QUORUM-QUENCHING LACTONASE YTNP-RELATED-RELATED"/>
    <property type="match status" value="1"/>
</dbReference>
<evidence type="ECO:0000256" key="3">
    <source>
        <dbReference type="ARBA" id="ARBA00022723"/>
    </source>
</evidence>
<evidence type="ECO:0000256" key="2">
    <source>
        <dbReference type="ARBA" id="ARBA00007749"/>
    </source>
</evidence>
<comment type="caution">
    <text evidence="7">The sequence shown here is derived from an EMBL/GenBank/DDBJ whole genome shotgun (WGS) entry which is preliminary data.</text>
</comment>
<feature type="domain" description="Metallo-beta-lactamase" evidence="6">
    <location>
        <begin position="61"/>
        <end position="247"/>
    </location>
</feature>
<dbReference type="GO" id="GO:0016787">
    <property type="term" value="F:hydrolase activity"/>
    <property type="evidence" value="ECO:0007669"/>
    <property type="project" value="UniProtKB-KW"/>
</dbReference>
<name>A0A9P4WI73_9PLEO</name>
<evidence type="ECO:0000259" key="6">
    <source>
        <dbReference type="Pfam" id="PF00753"/>
    </source>
</evidence>
<dbReference type="EMBL" id="SWKV01000090">
    <property type="protein sequence ID" value="KAF3032920.1"/>
    <property type="molecule type" value="Genomic_DNA"/>
</dbReference>
<accession>A0A9P4WI73</accession>